<comment type="caution">
    <text evidence="1">The sequence shown here is derived from an EMBL/GenBank/DDBJ whole genome shotgun (WGS) entry which is preliminary data.</text>
</comment>
<sequence>MMYDKLLITVITDGEEEHQKYFKLLTHLLKGKILKMKYISRACSALIEGEDFIIRFVKKDGSIRGMRHHFVFNMTQDKEFDDLCVKPQSHIYSYLKDDPKWSKLFGGEKDE</sequence>
<dbReference type="Proteomes" id="UP000226106">
    <property type="component" value="Unassembled WGS sequence"/>
</dbReference>
<dbReference type="EMBL" id="NVCO01000007">
    <property type="protein sequence ID" value="PFT50868.1"/>
    <property type="molecule type" value="Genomic_DNA"/>
</dbReference>
<evidence type="ECO:0000313" key="2">
    <source>
        <dbReference type="Proteomes" id="UP000226106"/>
    </source>
</evidence>
<gene>
    <name evidence="1" type="ORF">COK72_02345</name>
</gene>
<reference evidence="1 2" key="1">
    <citation type="submission" date="2017-09" db="EMBL/GenBank/DDBJ databases">
        <title>Large-scale bioinformatics analysis of Bacillus genomes uncovers conserved roles of natural products in bacterial physiology.</title>
        <authorList>
            <consortium name="Agbiome Team Llc"/>
            <person name="Bleich R.M."/>
            <person name="Grubbs K.J."/>
            <person name="Santa Maria K.C."/>
            <person name="Allen S.E."/>
            <person name="Farag S."/>
            <person name="Shank E.A."/>
            <person name="Bowers A."/>
        </authorList>
    </citation>
    <scope>NUCLEOTIDE SEQUENCE [LARGE SCALE GENOMIC DNA]</scope>
    <source>
        <strain evidence="1 2">AFS065400</strain>
    </source>
</reference>
<proteinExistence type="predicted"/>
<organism evidence="1 2">
    <name type="scientific">Bacillus thuringiensis</name>
    <dbReference type="NCBI Taxonomy" id="1428"/>
    <lineage>
        <taxon>Bacteria</taxon>
        <taxon>Bacillati</taxon>
        <taxon>Bacillota</taxon>
        <taxon>Bacilli</taxon>
        <taxon>Bacillales</taxon>
        <taxon>Bacillaceae</taxon>
        <taxon>Bacillus</taxon>
        <taxon>Bacillus cereus group</taxon>
    </lineage>
</organism>
<accession>A0A9X7ATQ9</accession>
<protein>
    <submittedName>
        <fullName evidence="1">Uncharacterized protein</fullName>
    </submittedName>
</protein>
<evidence type="ECO:0000313" key="1">
    <source>
        <dbReference type="EMBL" id="PFT50868.1"/>
    </source>
</evidence>
<dbReference type="AlphaFoldDB" id="A0A9X7ATQ9"/>
<name>A0A9X7ATQ9_BACTU</name>